<accession>A0A9Q2NKM2</accession>
<evidence type="ECO:0000313" key="2">
    <source>
        <dbReference type="Proteomes" id="UP000809337"/>
    </source>
</evidence>
<evidence type="ECO:0000313" key="1">
    <source>
        <dbReference type="EMBL" id="MBM2356436.1"/>
    </source>
</evidence>
<protein>
    <submittedName>
        <fullName evidence="1">Uncharacterized protein</fullName>
    </submittedName>
</protein>
<proteinExistence type="predicted"/>
<organism evidence="1 2">
    <name type="scientific">Pseudosulfitobacter pseudonitzschiae</name>
    <dbReference type="NCBI Taxonomy" id="1402135"/>
    <lineage>
        <taxon>Bacteria</taxon>
        <taxon>Pseudomonadati</taxon>
        <taxon>Pseudomonadota</taxon>
        <taxon>Alphaproteobacteria</taxon>
        <taxon>Rhodobacterales</taxon>
        <taxon>Roseobacteraceae</taxon>
        <taxon>Pseudosulfitobacter</taxon>
    </lineage>
</organism>
<comment type="caution">
    <text evidence="1">The sequence shown here is derived from an EMBL/GenBank/DDBJ whole genome shotgun (WGS) entry which is preliminary data.</text>
</comment>
<sequence length="110" mass="12483">MAKDQTIGDNSEMDIDYAELSAFIEEMQNKQKTVSEATGSLRSHLKASLDKTGWHKGAAAMIRQIDGMSETSRADFLRTFEPMFDVMISKKWRDEQQDIFSDNTTTEPAK</sequence>
<gene>
    <name evidence="1" type="ORF">JQX14_17920</name>
</gene>
<dbReference type="RefSeq" id="WP_231035359.1">
    <property type="nucleotide sequence ID" value="NZ_JAJNGX010000015.1"/>
</dbReference>
<name>A0A9Q2NKM2_9RHOB</name>
<reference evidence="1" key="1">
    <citation type="submission" date="2021-01" db="EMBL/GenBank/DDBJ databases">
        <title>Diatom-associated Roseobacters Show Island Model of Population Structure.</title>
        <authorList>
            <person name="Qu L."/>
            <person name="Feng X."/>
            <person name="Chen Y."/>
            <person name="Li L."/>
            <person name="Wang X."/>
            <person name="Hu Z."/>
            <person name="Wang H."/>
            <person name="Luo H."/>
        </authorList>
    </citation>
    <scope>NUCLEOTIDE SEQUENCE</scope>
    <source>
        <strain evidence="1">SM26-45</strain>
    </source>
</reference>
<dbReference type="AlphaFoldDB" id="A0A9Q2NKM2"/>
<dbReference type="Proteomes" id="UP000809337">
    <property type="component" value="Unassembled WGS sequence"/>
</dbReference>
<dbReference type="EMBL" id="JAFBWN010000015">
    <property type="protein sequence ID" value="MBM2356436.1"/>
    <property type="molecule type" value="Genomic_DNA"/>
</dbReference>